<dbReference type="Pfam" id="PF13690">
    <property type="entry name" value="CheX"/>
    <property type="match status" value="1"/>
</dbReference>
<comment type="caution">
    <text evidence="3">The sequence shown here is derived from an EMBL/GenBank/DDBJ whole genome shotgun (WGS) entry which is preliminary data.</text>
</comment>
<dbReference type="EMBL" id="QVTD01000005">
    <property type="protein sequence ID" value="RFU63921.1"/>
    <property type="molecule type" value="Genomic_DNA"/>
</dbReference>
<evidence type="ECO:0000313" key="4">
    <source>
        <dbReference type="Proteomes" id="UP000262939"/>
    </source>
</evidence>
<evidence type="ECO:0000313" key="3">
    <source>
        <dbReference type="EMBL" id="RFU63921.1"/>
    </source>
</evidence>
<sequence>MIATESAPFTMLFDGVLASISKVIPVPHVSHDPRLHEEHLKLQFGVLIGFTGGLKGKILFKADREVFSFLGEAMFGMPLEGDMLVSFAGELGNMISGGLCTNVFEQGLTIDITSPTIMEGESRISGFKKAMELPVTFQEKGELFMYFLLD</sequence>
<evidence type="ECO:0000259" key="2">
    <source>
        <dbReference type="Pfam" id="PF13690"/>
    </source>
</evidence>
<reference evidence="3 4" key="1">
    <citation type="submission" date="2018-08" db="EMBL/GenBank/DDBJ databases">
        <title>Bacillus chawlae sp. nov., Bacillus glennii sp. nov., and Bacillus saganii sp. nov. Isolated from the Vehicle Assembly Building at Kennedy Space Center where the Viking Spacecraft were Assembled.</title>
        <authorList>
            <person name="Seuylemezian A."/>
            <person name="Vaishampayan P."/>
        </authorList>
    </citation>
    <scope>NUCLEOTIDE SEQUENCE [LARGE SCALE GENOMIC DNA]</scope>
    <source>
        <strain evidence="3 4">V44-8</strain>
    </source>
</reference>
<dbReference type="AlphaFoldDB" id="A0A372LDA2"/>
<dbReference type="InterPro" id="IPR028976">
    <property type="entry name" value="CheC-like_sf"/>
</dbReference>
<dbReference type="OrthoDB" id="9788100at2"/>
<dbReference type="RefSeq" id="WP_117322557.1">
    <property type="nucleotide sequence ID" value="NZ_QVTD01000005.1"/>
</dbReference>
<accession>A0A372LDA2</accession>
<keyword evidence="1" id="KW-0145">Chemotaxis</keyword>
<dbReference type="PANTHER" id="PTHR39452:SF1">
    <property type="entry name" value="CHEY-P PHOSPHATASE CHEX"/>
    <property type="match status" value="1"/>
</dbReference>
<feature type="domain" description="Chemotaxis phosphatase CheX-like" evidence="2">
    <location>
        <begin position="45"/>
        <end position="123"/>
    </location>
</feature>
<name>A0A372LDA2_9BACI</name>
<organism evidence="3 4">
    <name type="scientific">Peribacillus glennii</name>
    <dbReference type="NCBI Taxonomy" id="2303991"/>
    <lineage>
        <taxon>Bacteria</taxon>
        <taxon>Bacillati</taxon>
        <taxon>Bacillota</taxon>
        <taxon>Bacilli</taxon>
        <taxon>Bacillales</taxon>
        <taxon>Bacillaceae</taxon>
        <taxon>Peribacillus</taxon>
    </lineage>
</organism>
<proteinExistence type="predicted"/>
<keyword evidence="4" id="KW-1185">Reference proteome</keyword>
<dbReference type="SUPFAM" id="SSF103039">
    <property type="entry name" value="CheC-like"/>
    <property type="match status" value="1"/>
</dbReference>
<protein>
    <submittedName>
        <fullName evidence="3">Chemotaxis protein CheX</fullName>
    </submittedName>
</protein>
<dbReference type="CDD" id="cd17906">
    <property type="entry name" value="CheX"/>
    <property type="match status" value="1"/>
</dbReference>
<gene>
    <name evidence="3" type="ORF">D0466_10740</name>
</gene>
<dbReference type="InterPro" id="IPR028051">
    <property type="entry name" value="CheX-like_dom"/>
</dbReference>
<evidence type="ECO:0000256" key="1">
    <source>
        <dbReference type="ARBA" id="ARBA00022500"/>
    </source>
</evidence>
<dbReference type="Gene3D" id="3.40.1550.10">
    <property type="entry name" value="CheC-like"/>
    <property type="match status" value="1"/>
</dbReference>
<dbReference type="GO" id="GO:0006935">
    <property type="term" value="P:chemotaxis"/>
    <property type="evidence" value="ECO:0007669"/>
    <property type="project" value="UniProtKB-KW"/>
</dbReference>
<dbReference type="Proteomes" id="UP000262939">
    <property type="component" value="Unassembled WGS sequence"/>
</dbReference>
<dbReference type="InterPro" id="IPR038756">
    <property type="entry name" value="CheX-like"/>
</dbReference>
<dbReference type="PANTHER" id="PTHR39452">
    <property type="entry name" value="CHEY-P PHOSPHATASE CHEX"/>
    <property type="match status" value="1"/>
</dbReference>